<dbReference type="PROSITE" id="PS51257">
    <property type="entry name" value="PROKAR_LIPOPROTEIN"/>
    <property type="match status" value="1"/>
</dbReference>
<dbReference type="Gene3D" id="3.10.560.10">
    <property type="entry name" value="Outer membrane lipoprotein wza domain like"/>
    <property type="match status" value="1"/>
</dbReference>
<dbReference type="Proteomes" id="UP000548685">
    <property type="component" value="Unassembled WGS sequence"/>
</dbReference>
<comment type="caution">
    <text evidence="4">The sequence shown here is derived from an EMBL/GenBank/DDBJ whole genome shotgun (WGS) entry which is preliminary data.</text>
</comment>
<protein>
    <submittedName>
        <fullName evidence="4">Polysaccharide export outer membrane protein</fullName>
    </submittedName>
</protein>
<reference evidence="4 5" key="1">
    <citation type="submission" date="2020-08" db="EMBL/GenBank/DDBJ databases">
        <title>Genomic Encyclopedia of Type Strains, Phase IV (KMG-IV): sequencing the most valuable type-strain genomes for metagenomic binning, comparative biology and taxonomic classification.</title>
        <authorList>
            <person name="Goeker M."/>
        </authorList>
    </citation>
    <scope>NUCLEOTIDE SEQUENCE [LARGE SCALE GENOMIC DNA]</scope>
    <source>
        <strain evidence="4 5">DSM 8510</strain>
    </source>
</reference>
<dbReference type="InterPro" id="IPR003715">
    <property type="entry name" value="Poly_export_N"/>
</dbReference>
<dbReference type="PANTHER" id="PTHR33619">
    <property type="entry name" value="POLYSACCHARIDE EXPORT PROTEIN GFCE-RELATED"/>
    <property type="match status" value="1"/>
</dbReference>
<organism evidence="4 5">
    <name type="scientific">Erythrobacter ramosus</name>
    <dbReference type="NCBI Taxonomy" id="35811"/>
    <lineage>
        <taxon>Bacteria</taxon>
        <taxon>Pseudomonadati</taxon>
        <taxon>Pseudomonadota</taxon>
        <taxon>Alphaproteobacteria</taxon>
        <taxon>Sphingomonadales</taxon>
        <taxon>Erythrobacteraceae</taxon>
        <taxon>Erythrobacter/Porphyrobacter group</taxon>
        <taxon>Erythrobacter</taxon>
    </lineage>
</organism>
<dbReference type="EMBL" id="JACICE010000006">
    <property type="protein sequence ID" value="MBB3777192.1"/>
    <property type="molecule type" value="Genomic_DNA"/>
</dbReference>
<keyword evidence="5" id="KW-1185">Reference proteome</keyword>
<sequence>MLELPKLARPQGGPSPGLIAWVLLALGALLVSGCASRGGTIAYDVADFGAPDPISQTALQGDYTIAPLDKLKIEVFQVKDLSGTYEVDLTGRITMPFIGSVRAVDLTADDLASELESRFAQGYLKNPEIGVGVAESRGSVLTVEGSVKTPGVYPVIGRTTLLQAIARSGGIDEYGNPKRVAIFRQIDGQRMAAAFDITTIRTGEAPDPDVFRGDIIVVDGNNVRRAWRDTIQAFPIFQIFSPL</sequence>
<evidence type="ECO:0000256" key="1">
    <source>
        <dbReference type="ARBA" id="ARBA00022729"/>
    </source>
</evidence>
<dbReference type="InterPro" id="IPR019554">
    <property type="entry name" value="Soluble_ligand-bd"/>
</dbReference>
<evidence type="ECO:0000259" key="2">
    <source>
        <dbReference type="Pfam" id="PF02563"/>
    </source>
</evidence>
<keyword evidence="1" id="KW-0732">Signal</keyword>
<dbReference type="Gene3D" id="3.30.1950.10">
    <property type="entry name" value="wza like domain"/>
    <property type="match status" value="1"/>
</dbReference>
<name>A0ABR6I2Y2_9SPHN</name>
<feature type="domain" description="Soluble ligand binding" evidence="3">
    <location>
        <begin position="141"/>
        <end position="191"/>
    </location>
</feature>
<dbReference type="RefSeq" id="WP_160762124.1">
    <property type="nucleotide sequence ID" value="NZ_BAAADZ010000003.1"/>
</dbReference>
<dbReference type="InterPro" id="IPR049712">
    <property type="entry name" value="Poly_export"/>
</dbReference>
<dbReference type="PANTHER" id="PTHR33619:SF3">
    <property type="entry name" value="POLYSACCHARIDE EXPORT PROTEIN GFCE-RELATED"/>
    <property type="match status" value="1"/>
</dbReference>
<feature type="domain" description="Polysaccharide export protein N-terminal" evidence="2">
    <location>
        <begin position="60"/>
        <end position="133"/>
    </location>
</feature>
<proteinExistence type="predicted"/>
<evidence type="ECO:0000313" key="4">
    <source>
        <dbReference type="EMBL" id="MBB3777192.1"/>
    </source>
</evidence>
<gene>
    <name evidence="4" type="ORF">FHS52_003189</name>
</gene>
<dbReference type="Pfam" id="PF10531">
    <property type="entry name" value="SLBB"/>
    <property type="match status" value="1"/>
</dbReference>
<dbReference type="Pfam" id="PF02563">
    <property type="entry name" value="Poly_export"/>
    <property type="match status" value="1"/>
</dbReference>
<evidence type="ECO:0000313" key="5">
    <source>
        <dbReference type="Proteomes" id="UP000548685"/>
    </source>
</evidence>
<evidence type="ECO:0000259" key="3">
    <source>
        <dbReference type="Pfam" id="PF10531"/>
    </source>
</evidence>
<accession>A0ABR6I2Y2</accession>